<accession>A0A4P8IUY4</accession>
<evidence type="ECO:0000313" key="1">
    <source>
        <dbReference type="EMBL" id="QCP52201.1"/>
    </source>
</evidence>
<dbReference type="OrthoDB" id="9009316at2"/>
<keyword evidence="2" id="KW-1185">Reference proteome</keyword>
<dbReference type="EMBL" id="CP040078">
    <property type="protein sequence ID" value="QCP52201.1"/>
    <property type="molecule type" value="Genomic_DNA"/>
</dbReference>
<organism evidence="1 2">
    <name type="scientific">Trinickia violacea</name>
    <dbReference type="NCBI Taxonomy" id="2571746"/>
    <lineage>
        <taxon>Bacteria</taxon>
        <taxon>Pseudomonadati</taxon>
        <taxon>Pseudomonadota</taxon>
        <taxon>Betaproteobacteria</taxon>
        <taxon>Burkholderiales</taxon>
        <taxon>Burkholderiaceae</taxon>
        <taxon>Trinickia</taxon>
    </lineage>
</organism>
<dbReference type="KEGG" id="tvl:FAZ95_23760"/>
<protein>
    <submittedName>
        <fullName evidence="1">Uncharacterized protein</fullName>
    </submittedName>
</protein>
<dbReference type="Proteomes" id="UP000298656">
    <property type="component" value="Chromosome 2"/>
</dbReference>
<name>A0A4P8IUY4_9BURK</name>
<gene>
    <name evidence="1" type="ORF">FAZ95_23760</name>
</gene>
<proteinExistence type="predicted"/>
<reference evidence="1 2" key="1">
    <citation type="submission" date="2019-05" db="EMBL/GenBank/DDBJ databases">
        <title>Burkholderia sp. DHOD12, isolated from subtropical forest soil.</title>
        <authorList>
            <person name="Gao Z.-H."/>
            <person name="Qiu L.-H."/>
        </authorList>
    </citation>
    <scope>NUCLEOTIDE SEQUENCE [LARGE SCALE GENOMIC DNA]</scope>
    <source>
        <strain evidence="1 2">DHOD12</strain>
    </source>
</reference>
<dbReference type="RefSeq" id="WP_137334974.1">
    <property type="nucleotide sequence ID" value="NZ_CP040078.1"/>
</dbReference>
<sequence length="65" mass="7004">MNSHHVVAMSFETKEAIPTNIARVQPAKTKQASLYASLLQNPLAMLASNVSDRADVSFAAILGYN</sequence>
<evidence type="ECO:0000313" key="2">
    <source>
        <dbReference type="Proteomes" id="UP000298656"/>
    </source>
</evidence>
<dbReference type="AlphaFoldDB" id="A0A4P8IUY4"/>